<feature type="transmembrane region" description="Helical" evidence="7">
    <location>
        <begin position="134"/>
        <end position="160"/>
    </location>
</feature>
<keyword evidence="2 7" id="KW-0812">Transmembrane</keyword>
<feature type="transmembrane region" description="Helical" evidence="7">
    <location>
        <begin position="52"/>
        <end position="75"/>
    </location>
</feature>
<name>A0AAW1LBY9_SAPOF</name>
<dbReference type="AlphaFoldDB" id="A0AAW1LBY9"/>
<protein>
    <submittedName>
        <fullName evidence="8">Uncharacterized protein</fullName>
    </submittedName>
</protein>
<dbReference type="GO" id="GO:0012505">
    <property type="term" value="C:endomembrane system"/>
    <property type="evidence" value="ECO:0007669"/>
    <property type="project" value="UniProtKB-SubCell"/>
</dbReference>
<dbReference type="InterPro" id="IPR052222">
    <property type="entry name" value="DESIGUAL"/>
</dbReference>
<comment type="similarity">
    <text evidence="6">Belongs to the DESIGUAL family.</text>
</comment>
<dbReference type="EMBL" id="JBDFQZ010000004">
    <property type="protein sequence ID" value="KAK9732483.1"/>
    <property type="molecule type" value="Genomic_DNA"/>
</dbReference>
<accession>A0AAW1LBY9</accession>
<comment type="subcellular location">
    <subcellularLocation>
        <location evidence="1">Endomembrane system</location>
        <topology evidence="1">Multi-pass membrane protein</topology>
    </subcellularLocation>
</comment>
<organism evidence="8 9">
    <name type="scientific">Saponaria officinalis</name>
    <name type="common">Common soapwort</name>
    <name type="synonym">Lychnis saponaria</name>
    <dbReference type="NCBI Taxonomy" id="3572"/>
    <lineage>
        <taxon>Eukaryota</taxon>
        <taxon>Viridiplantae</taxon>
        <taxon>Streptophyta</taxon>
        <taxon>Embryophyta</taxon>
        <taxon>Tracheophyta</taxon>
        <taxon>Spermatophyta</taxon>
        <taxon>Magnoliopsida</taxon>
        <taxon>eudicotyledons</taxon>
        <taxon>Gunneridae</taxon>
        <taxon>Pentapetalae</taxon>
        <taxon>Caryophyllales</taxon>
        <taxon>Caryophyllaceae</taxon>
        <taxon>Caryophylleae</taxon>
        <taxon>Saponaria</taxon>
    </lineage>
</organism>
<evidence type="ECO:0000256" key="5">
    <source>
        <dbReference type="ARBA" id="ARBA00023136"/>
    </source>
</evidence>
<evidence type="ECO:0000256" key="4">
    <source>
        <dbReference type="ARBA" id="ARBA00022989"/>
    </source>
</evidence>
<evidence type="ECO:0000256" key="2">
    <source>
        <dbReference type="ARBA" id="ARBA00022692"/>
    </source>
</evidence>
<keyword evidence="5 7" id="KW-0472">Membrane</keyword>
<dbReference type="PANTHER" id="PTHR31769">
    <property type="entry name" value="OS07G0462200 PROTEIN-RELATED"/>
    <property type="match status" value="1"/>
</dbReference>
<sequence>MNTKSVVMCSFVIFLGLLSTLLGFLAEAKRIKVSQVKIDSGRVCPGSPAYGLGATSALCLLLAQLIISIQTGIFCCRRHIYASIMHWIVSVLCYTVSSFTFLVAFILLSGGAALNSKYEAQQVYFESDGTYSCYVVATGVFAVASVLSFASVTFGILYLLTISSVKNVDSPFNSTTSPDQGGIAMGQPQVPPISHDPVFVHEDTYVRRQFT</sequence>
<keyword evidence="9" id="KW-1185">Reference proteome</keyword>
<proteinExistence type="inferred from homology"/>
<dbReference type="InterPro" id="IPR009606">
    <property type="entry name" value="DEAL/Modifying_wall_lignin1/2"/>
</dbReference>
<dbReference type="Proteomes" id="UP001443914">
    <property type="component" value="Unassembled WGS sequence"/>
</dbReference>
<keyword evidence="3" id="KW-0732">Signal</keyword>
<comment type="caution">
    <text evidence="8">The sequence shown here is derived from an EMBL/GenBank/DDBJ whole genome shotgun (WGS) entry which is preliminary data.</text>
</comment>
<evidence type="ECO:0000256" key="6">
    <source>
        <dbReference type="ARBA" id="ARBA00029467"/>
    </source>
</evidence>
<keyword evidence="4 7" id="KW-1133">Transmembrane helix</keyword>
<gene>
    <name evidence="8" type="ORF">RND81_04G003200</name>
</gene>
<evidence type="ECO:0000313" key="8">
    <source>
        <dbReference type="EMBL" id="KAK9732483.1"/>
    </source>
</evidence>
<feature type="transmembrane region" description="Helical" evidence="7">
    <location>
        <begin position="87"/>
        <end position="114"/>
    </location>
</feature>
<evidence type="ECO:0000313" key="9">
    <source>
        <dbReference type="Proteomes" id="UP001443914"/>
    </source>
</evidence>
<evidence type="ECO:0000256" key="1">
    <source>
        <dbReference type="ARBA" id="ARBA00004127"/>
    </source>
</evidence>
<evidence type="ECO:0000256" key="3">
    <source>
        <dbReference type="ARBA" id="ARBA00022729"/>
    </source>
</evidence>
<dbReference type="Pfam" id="PF06749">
    <property type="entry name" value="DUF1218"/>
    <property type="match status" value="1"/>
</dbReference>
<evidence type="ECO:0000256" key="7">
    <source>
        <dbReference type="SAM" id="Phobius"/>
    </source>
</evidence>
<reference evidence="8" key="1">
    <citation type="submission" date="2024-03" db="EMBL/GenBank/DDBJ databases">
        <title>WGS assembly of Saponaria officinalis var. Norfolk2.</title>
        <authorList>
            <person name="Jenkins J."/>
            <person name="Shu S."/>
            <person name="Grimwood J."/>
            <person name="Barry K."/>
            <person name="Goodstein D."/>
            <person name="Schmutz J."/>
            <person name="Leebens-Mack J."/>
            <person name="Osbourn A."/>
        </authorList>
    </citation>
    <scope>NUCLEOTIDE SEQUENCE [LARGE SCALE GENOMIC DNA]</scope>
    <source>
        <strain evidence="8">JIC</strain>
    </source>
</reference>